<feature type="region of interest" description="Disordered" evidence="1">
    <location>
        <begin position="130"/>
        <end position="166"/>
    </location>
</feature>
<evidence type="ECO:0000256" key="1">
    <source>
        <dbReference type="SAM" id="MobiDB-lite"/>
    </source>
</evidence>
<dbReference type="GeneID" id="85386950"/>
<sequence length="166" mass="18622">MSTARRRGVFSGLLLLFLRSRSSFPFPLPFRPLALSLSLSLSSSACLPIFRRACQRLSLVSSVQLHLKAISPVIISHSHLSSLVTSFLCLFYCSSSLPQSFITIVHYLTHPLESSQSLTRFAKFESPRLLHTQQRKPSTENSNQPTRHPSTTLSQSTHTNTHSHTY</sequence>
<dbReference type="RefSeq" id="XP_060362393.1">
    <property type="nucleotide sequence ID" value="XM_060503051.1"/>
</dbReference>
<protein>
    <submittedName>
        <fullName evidence="2">Uncharacterized protein</fullName>
    </submittedName>
</protein>
<accession>A0AAD8XF09</accession>
<keyword evidence="3" id="KW-1185">Reference proteome</keyword>
<dbReference type="EMBL" id="JAHMHS010000081">
    <property type="protein sequence ID" value="KAK1722338.1"/>
    <property type="molecule type" value="Genomic_DNA"/>
</dbReference>
<proteinExistence type="predicted"/>
<evidence type="ECO:0000313" key="2">
    <source>
        <dbReference type="EMBL" id="KAK1722338.1"/>
    </source>
</evidence>
<dbReference type="Proteomes" id="UP001244207">
    <property type="component" value="Unassembled WGS sequence"/>
</dbReference>
<reference evidence="2" key="1">
    <citation type="submission" date="2021-12" db="EMBL/GenBank/DDBJ databases">
        <title>Comparative genomics, transcriptomics and evolutionary studies reveal genomic signatures of adaptation to plant cell wall in hemibiotrophic fungi.</title>
        <authorList>
            <consortium name="DOE Joint Genome Institute"/>
            <person name="Baroncelli R."/>
            <person name="Diaz J.F."/>
            <person name="Benocci T."/>
            <person name="Peng M."/>
            <person name="Battaglia E."/>
            <person name="Haridas S."/>
            <person name="Andreopoulos W."/>
            <person name="Labutti K."/>
            <person name="Pangilinan J."/>
            <person name="Floch G.L."/>
            <person name="Makela M.R."/>
            <person name="Henrissat B."/>
            <person name="Grigoriev I.V."/>
            <person name="Crouch J.A."/>
            <person name="De Vries R.P."/>
            <person name="Sukno S.A."/>
            <person name="Thon M.R."/>
        </authorList>
    </citation>
    <scope>NUCLEOTIDE SEQUENCE</scope>
    <source>
        <strain evidence="2">CBS 112980</strain>
    </source>
</reference>
<feature type="compositionally biased region" description="Polar residues" evidence="1">
    <location>
        <begin position="131"/>
        <end position="149"/>
    </location>
</feature>
<organism evidence="2 3">
    <name type="scientific">Glomerella acutata</name>
    <name type="common">Colletotrichum acutatum</name>
    <dbReference type="NCBI Taxonomy" id="27357"/>
    <lineage>
        <taxon>Eukaryota</taxon>
        <taxon>Fungi</taxon>
        <taxon>Dikarya</taxon>
        <taxon>Ascomycota</taxon>
        <taxon>Pezizomycotina</taxon>
        <taxon>Sordariomycetes</taxon>
        <taxon>Hypocreomycetidae</taxon>
        <taxon>Glomerellales</taxon>
        <taxon>Glomerellaceae</taxon>
        <taxon>Colletotrichum</taxon>
        <taxon>Colletotrichum acutatum species complex</taxon>
    </lineage>
</organism>
<comment type="caution">
    <text evidence="2">The sequence shown here is derived from an EMBL/GenBank/DDBJ whole genome shotgun (WGS) entry which is preliminary data.</text>
</comment>
<gene>
    <name evidence="2" type="ORF">BDZ83DRAFT_431144</name>
</gene>
<feature type="compositionally biased region" description="Low complexity" evidence="1">
    <location>
        <begin position="150"/>
        <end position="166"/>
    </location>
</feature>
<evidence type="ECO:0000313" key="3">
    <source>
        <dbReference type="Proteomes" id="UP001244207"/>
    </source>
</evidence>
<dbReference type="AlphaFoldDB" id="A0AAD8XF09"/>
<name>A0AAD8XF09_GLOAC</name>